<keyword evidence="13" id="KW-1185">Reference proteome</keyword>
<dbReference type="GO" id="GO:0005789">
    <property type="term" value="C:endoplasmic reticulum membrane"/>
    <property type="evidence" value="ECO:0007669"/>
    <property type="project" value="UniProtKB-SubCell"/>
</dbReference>
<evidence type="ECO:0000256" key="6">
    <source>
        <dbReference type="ARBA" id="ARBA00022824"/>
    </source>
</evidence>
<protein>
    <recommendedName>
        <fullName evidence="12">Alkyl transferase</fullName>
        <ecNumber evidence="12">2.5.1.-</ecNumber>
    </recommendedName>
</protein>
<dbReference type="GO" id="GO:0045547">
    <property type="term" value="F:ditrans,polycis-polyprenyl diphosphate synthase [(2E,6E)-farnesyl diphosphate specific] activity"/>
    <property type="evidence" value="ECO:0007669"/>
    <property type="project" value="UniProtKB-EC"/>
</dbReference>
<dbReference type="KEGG" id="dqu:106743998"/>
<gene>
    <name evidence="14" type="primary">LOC106743998</name>
</gene>
<dbReference type="HAMAP" id="MF_01139">
    <property type="entry name" value="ISPT"/>
    <property type="match status" value="1"/>
</dbReference>
<dbReference type="FunFam" id="3.40.1180.10:FF:000002">
    <property type="entry name" value="Alkyl transferase"/>
    <property type="match status" value="1"/>
</dbReference>
<comment type="cofactor">
    <cofactor evidence="1">
        <name>Mg(2+)</name>
        <dbReference type="ChEBI" id="CHEBI:18420"/>
    </cofactor>
</comment>
<dbReference type="CTD" id="79947"/>
<dbReference type="Gene3D" id="3.40.1180.10">
    <property type="entry name" value="Decaprenyl diphosphate synthase-like"/>
    <property type="match status" value="1"/>
</dbReference>
<evidence type="ECO:0000256" key="3">
    <source>
        <dbReference type="ARBA" id="ARBA00004922"/>
    </source>
</evidence>
<organism evidence="13 14">
    <name type="scientific">Dinoponera quadriceps</name>
    <name type="common">South American ant</name>
    <dbReference type="NCBI Taxonomy" id="609295"/>
    <lineage>
        <taxon>Eukaryota</taxon>
        <taxon>Metazoa</taxon>
        <taxon>Ecdysozoa</taxon>
        <taxon>Arthropoda</taxon>
        <taxon>Hexapoda</taxon>
        <taxon>Insecta</taxon>
        <taxon>Pterygota</taxon>
        <taxon>Neoptera</taxon>
        <taxon>Endopterygota</taxon>
        <taxon>Hymenoptera</taxon>
        <taxon>Apocrita</taxon>
        <taxon>Aculeata</taxon>
        <taxon>Formicoidea</taxon>
        <taxon>Formicidae</taxon>
        <taxon>Ponerinae</taxon>
        <taxon>Ponerini</taxon>
        <taxon>Dinoponera</taxon>
    </lineage>
</organism>
<dbReference type="Proteomes" id="UP000515204">
    <property type="component" value="Unplaced"/>
</dbReference>
<dbReference type="InterPro" id="IPR001441">
    <property type="entry name" value="UPP_synth-like"/>
</dbReference>
<dbReference type="EC" id="2.5.1.-" evidence="12"/>
<evidence type="ECO:0000256" key="4">
    <source>
        <dbReference type="ARBA" id="ARBA00005432"/>
    </source>
</evidence>
<evidence type="ECO:0000256" key="2">
    <source>
        <dbReference type="ARBA" id="ARBA00004406"/>
    </source>
</evidence>
<keyword evidence="6" id="KW-0256">Endoplasmic reticulum</keyword>
<comment type="subunit">
    <text evidence="11">Forms an active dehydrodolichyl diphosphate synthase complex with NUS1.</text>
</comment>
<dbReference type="NCBIfam" id="TIGR00055">
    <property type="entry name" value="uppS"/>
    <property type="match status" value="1"/>
</dbReference>
<evidence type="ECO:0000256" key="11">
    <source>
        <dbReference type="ARBA" id="ARBA00064670"/>
    </source>
</evidence>
<evidence type="ECO:0000313" key="13">
    <source>
        <dbReference type="Proteomes" id="UP000515204"/>
    </source>
</evidence>
<evidence type="ECO:0000256" key="10">
    <source>
        <dbReference type="ARBA" id="ARBA00058504"/>
    </source>
</evidence>
<dbReference type="CDD" id="cd00475">
    <property type="entry name" value="Cis_IPPS"/>
    <property type="match status" value="1"/>
</dbReference>
<dbReference type="GO" id="GO:1904423">
    <property type="term" value="C:dehydrodolichyl diphosphate synthase complex"/>
    <property type="evidence" value="ECO:0007669"/>
    <property type="project" value="TreeGrafter"/>
</dbReference>
<dbReference type="PANTHER" id="PTHR10291">
    <property type="entry name" value="DEHYDRODOLICHYL DIPHOSPHATE SYNTHASE FAMILY MEMBER"/>
    <property type="match status" value="1"/>
</dbReference>
<dbReference type="SUPFAM" id="SSF64005">
    <property type="entry name" value="Undecaprenyl diphosphate synthase"/>
    <property type="match status" value="1"/>
</dbReference>
<proteinExistence type="inferred from homology"/>
<evidence type="ECO:0000256" key="8">
    <source>
        <dbReference type="ARBA" id="ARBA00023136"/>
    </source>
</evidence>
<dbReference type="PANTHER" id="PTHR10291:SF43">
    <property type="entry name" value="DEHYDRODOLICHYL DIPHOSPHATE SYNTHASE COMPLEX SUBUNIT DHDDS"/>
    <property type="match status" value="1"/>
</dbReference>
<dbReference type="AlphaFoldDB" id="A0A6P3X6I2"/>
<evidence type="ECO:0000256" key="5">
    <source>
        <dbReference type="ARBA" id="ARBA00022679"/>
    </source>
</evidence>
<dbReference type="RefSeq" id="XP_014473865.1">
    <property type="nucleotide sequence ID" value="XM_014618379.1"/>
</dbReference>
<comment type="similarity">
    <text evidence="4 12">Belongs to the UPP synthase family.</text>
</comment>
<keyword evidence="5 12" id="KW-0808">Transferase</keyword>
<sequence length="297" mass="34713">MSWIKERTLNWLQFLALKILRTGHVPRHVAFIMDGNRRYANKKHVAKVEGHTKGFDKLAETLNWCMDLGVTEVTVYAFSIENFKRSQEEVDALMQLAKQKFKRLLEEKVKLMEHGVCIRVIGNMSLIPEDMRKLIAEAMTITKNNNKAFLNVAFAYTSRDEITYAIKDITKGVKCNEILPEDINENLISECLYTYNSLNPDLLIRTSGEVRLSDFLMWQISDTCVYFTNLLWPEFSLWDFLSAIFYYQKCYPDLQRVARMRNSKPVAHNNRISTYVEKLHHERQVMIENICLPAVQS</sequence>
<keyword evidence="8" id="KW-0472">Membrane</keyword>
<dbReference type="GO" id="GO:0016094">
    <property type="term" value="P:polyprenol biosynthetic process"/>
    <property type="evidence" value="ECO:0007669"/>
    <property type="project" value="TreeGrafter"/>
</dbReference>
<evidence type="ECO:0000256" key="9">
    <source>
        <dbReference type="ARBA" id="ARBA00047353"/>
    </source>
</evidence>
<comment type="pathway">
    <text evidence="3">Protein modification; protein glycosylation.</text>
</comment>
<dbReference type="PROSITE" id="PS01066">
    <property type="entry name" value="UPP_SYNTHASE"/>
    <property type="match status" value="1"/>
</dbReference>
<comment type="catalytic activity">
    <reaction evidence="9">
        <text>n isopentenyl diphosphate + (2E,6E)-farnesyl diphosphate = a di-trans,poly-cis-polyprenyl diphosphate + n diphosphate</text>
        <dbReference type="Rhea" id="RHEA:53008"/>
        <dbReference type="Rhea" id="RHEA-COMP:19494"/>
        <dbReference type="ChEBI" id="CHEBI:33019"/>
        <dbReference type="ChEBI" id="CHEBI:128769"/>
        <dbReference type="ChEBI" id="CHEBI:136960"/>
        <dbReference type="ChEBI" id="CHEBI:175763"/>
        <dbReference type="EC" id="2.5.1.87"/>
    </reaction>
</comment>
<dbReference type="Pfam" id="PF01255">
    <property type="entry name" value="Prenyltransf"/>
    <property type="match status" value="1"/>
</dbReference>
<name>A0A6P3X6I2_DINQU</name>
<evidence type="ECO:0000256" key="12">
    <source>
        <dbReference type="RuleBase" id="RU363018"/>
    </source>
</evidence>
<comment type="subcellular location">
    <subcellularLocation>
        <location evidence="2">Endoplasmic reticulum membrane</location>
        <topology evidence="2">Peripheral membrane protein</topology>
    </subcellularLocation>
</comment>
<evidence type="ECO:0000256" key="1">
    <source>
        <dbReference type="ARBA" id="ARBA00001946"/>
    </source>
</evidence>
<evidence type="ECO:0000256" key="7">
    <source>
        <dbReference type="ARBA" id="ARBA00022842"/>
    </source>
</evidence>
<evidence type="ECO:0000313" key="14">
    <source>
        <dbReference type="RefSeq" id="XP_014473865.1"/>
    </source>
</evidence>
<dbReference type="GeneID" id="106743998"/>
<reference evidence="14" key="1">
    <citation type="submission" date="2025-08" db="UniProtKB">
        <authorList>
            <consortium name="RefSeq"/>
        </authorList>
    </citation>
    <scope>IDENTIFICATION</scope>
</reference>
<dbReference type="InterPro" id="IPR018520">
    <property type="entry name" value="UPP_synth-like_CS"/>
</dbReference>
<keyword evidence="7" id="KW-0460">Magnesium</keyword>
<accession>A0A6P3X6I2</accession>
<comment type="function">
    <text evidence="10">With NUS1, forms the dehydrodolichyl diphosphate synthase (DDS) complex, an essential component of the dolichol monophosphate (Dol-P) biosynthetic machinery. Adds multiple copies of isopentenyl pyrophosphate (IPP) to farnesyl pyrophosphate (FPP) to produce dehydrodolichyl diphosphate (Dedol-PP), a precursor of dolichol which is utilized as a sugar carrier in protein glycosylation in the endoplasmic reticulum (ER).</text>
</comment>
<dbReference type="InterPro" id="IPR036424">
    <property type="entry name" value="UPP_synth-like_sf"/>
</dbReference>
<dbReference type="OrthoDB" id="4173905at2759"/>